<keyword evidence="2" id="KW-0808">Transferase</keyword>
<comment type="pathway">
    <text evidence="1 6">Cell wall biogenesis; peptidoglycan biosynthesis.</text>
</comment>
<dbReference type="RefSeq" id="WP_090092939.1">
    <property type="nucleotide sequence ID" value="NZ_CBCRVU010000003.1"/>
</dbReference>
<dbReference type="UniPathway" id="UPA00219"/>
<name>A0A1I1S8T5_9LACO</name>
<dbReference type="PROSITE" id="PS52029">
    <property type="entry name" value="LD_TPASE"/>
    <property type="match status" value="1"/>
</dbReference>
<dbReference type="GO" id="GO:0016740">
    <property type="term" value="F:transferase activity"/>
    <property type="evidence" value="ECO:0007669"/>
    <property type="project" value="UniProtKB-KW"/>
</dbReference>
<dbReference type="EMBL" id="FOMN01000003">
    <property type="protein sequence ID" value="SFD42866.1"/>
    <property type="molecule type" value="Genomic_DNA"/>
</dbReference>
<dbReference type="PANTHER" id="PTHR30582:SF2">
    <property type="entry name" value="L,D-TRANSPEPTIDASE YCIB-RELATED"/>
    <property type="match status" value="1"/>
</dbReference>
<dbReference type="Pfam" id="PF03734">
    <property type="entry name" value="YkuD"/>
    <property type="match status" value="1"/>
</dbReference>
<dbReference type="InterPro" id="IPR038063">
    <property type="entry name" value="Transpep_catalytic_dom"/>
</dbReference>
<feature type="active site" description="Nucleophile" evidence="6">
    <location>
        <position position="187"/>
    </location>
</feature>
<evidence type="ECO:0000313" key="8">
    <source>
        <dbReference type="EMBL" id="SFD42866.1"/>
    </source>
</evidence>
<evidence type="ECO:0000256" key="5">
    <source>
        <dbReference type="ARBA" id="ARBA00023316"/>
    </source>
</evidence>
<evidence type="ECO:0000256" key="4">
    <source>
        <dbReference type="ARBA" id="ARBA00022984"/>
    </source>
</evidence>
<dbReference type="CDD" id="cd16913">
    <property type="entry name" value="YkuD_like"/>
    <property type="match status" value="1"/>
</dbReference>
<dbReference type="GO" id="GO:0018104">
    <property type="term" value="P:peptidoglycan-protein cross-linking"/>
    <property type="evidence" value="ECO:0007669"/>
    <property type="project" value="TreeGrafter"/>
</dbReference>
<feature type="active site" description="Proton donor/acceptor" evidence="6">
    <location>
        <position position="160"/>
    </location>
</feature>
<gene>
    <name evidence="8" type="ORF">SAMN04487792_0828</name>
</gene>
<dbReference type="PANTHER" id="PTHR30582">
    <property type="entry name" value="L,D-TRANSPEPTIDASE"/>
    <property type="match status" value="1"/>
</dbReference>
<dbReference type="GO" id="GO:0071972">
    <property type="term" value="F:peptidoglycan L,D-transpeptidase activity"/>
    <property type="evidence" value="ECO:0007669"/>
    <property type="project" value="TreeGrafter"/>
</dbReference>
<organism evidence="8 9">
    <name type="scientific">Lactobacillus bombicola</name>
    <dbReference type="NCBI Taxonomy" id="1505723"/>
    <lineage>
        <taxon>Bacteria</taxon>
        <taxon>Bacillati</taxon>
        <taxon>Bacillota</taxon>
        <taxon>Bacilli</taxon>
        <taxon>Lactobacillales</taxon>
        <taxon>Lactobacillaceae</taxon>
        <taxon>Lactobacillus</taxon>
    </lineage>
</organism>
<keyword evidence="4 6" id="KW-0573">Peptidoglycan synthesis</keyword>
<evidence type="ECO:0000259" key="7">
    <source>
        <dbReference type="PROSITE" id="PS52029"/>
    </source>
</evidence>
<feature type="domain" description="L,D-TPase catalytic" evidence="7">
    <location>
        <begin position="84"/>
        <end position="211"/>
    </location>
</feature>
<dbReference type="AlphaFoldDB" id="A0A1I1S8T5"/>
<evidence type="ECO:0000313" key="9">
    <source>
        <dbReference type="Proteomes" id="UP000199599"/>
    </source>
</evidence>
<dbReference type="InterPro" id="IPR050979">
    <property type="entry name" value="LD-transpeptidase"/>
</dbReference>
<evidence type="ECO:0000256" key="2">
    <source>
        <dbReference type="ARBA" id="ARBA00022679"/>
    </source>
</evidence>
<dbReference type="STRING" id="1505723.SAMN04487792_0828"/>
<dbReference type="GO" id="GO:0071555">
    <property type="term" value="P:cell wall organization"/>
    <property type="evidence" value="ECO:0007669"/>
    <property type="project" value="UniProtKB-UniRule"/>
</dbReference>
<evidence type="ECO:0000256" key="3">
    <source>
        <dbReference type="ARBA" id="ARBA00022960"/>
    </source>
</evidence>
<evidence type="ECO:0000256" key="1">
    <source>
        <dbReference type="ARBA" id="ARBA00004752"/>
    </source>
</evidence>
<dbReference type="GO" id="GO:0008360">
    <property type="term" value="P:regulation of cell shape"/>
    <property type="evidence" value="ECO:0007669"/>
    <property type="project" value="UniProtKB-UniRule"/>
</dbReference>
<dbReference type="InterPro" id="IPR005490">
    <property type="entry name" value="LD_TPept_cat_dom"/>
</dbReference>
<keyword evidence="3 6" id="KW-0133">Cell shape</keyword>
<dbReference type="SUPFAM" id="SSF141523">
    <property type="entry name" value="L,D-transpeptidase catalytic domain-like"/>
    <property type="match status" value="1"/>
</dbReference>
<dbReference type="GO" id="GO:0005576">
    <property type="term" value="C:extracellular region"/>
    <property type="evidence" value="ECO:0007669"/>
    <property type="project" value="TreeGrafter"/>
</dbReference>
<reference evidence="9" key="1">
    <citation type="submission" date="2016-10" db="EMBL/GenBank/DDBJ databases">
        <authorList>
            <person name="Varghese N."/>
            <person name="Submissions S."/>
        </authorList>
    </citation>
    <scope>NUCLEOTIDE SEQUENCE [LARGE SCALE GENOMIC DNA]</scope>
    <source>
        <strain evidence="9">R-53102</strain>
    </source>
</reference>
<evidence type="ECO:0000256" key="6">
    <source>
        <dbReference type="PROSITE-ProRule" id="PRU01373"/>
    </source>
</evidence>
<proteinExistence type="predicted"/>
<keyword evidence="5 6" id="KW-0961">Cell wall biogenesis/degradation</keyword>
<accession>A0A1I1S8T5</accession>
<protein>
    <submittedName>
        <fullName evidence="8">L,D-transpeptidase catalytic domain</fullName>
    </submittedName>
</protein>
<dbReference type="Proteomes" id="UP000199599">
    <property type="component" value="Unassembled WGS sequence"/>
</dbReference>
<sequence>MKNNILKPLTICLIILIGIISLARISMPPTANEVNQRHQTIIKKKTAASYRPYKDPEDLRRPYNWRKSSEMKRYPNIKRLENDLTIRVSLKGNRVYILRDGQRVYTMLASSGIYKNGKSLTPTGNFKINYNRGTSFYNPELNEGANNWTSWDEKDEYLFHSVPTKSNGRYNITEARKLGIKAGSHGCIRLSVSDSNWLMKNIPYGTKVIIKNN</sequence>
<dbReference type="Gene3D" id="2.40.440.10">
    <property type="entry name" value="L,D-transpeptidase catalytic domain-like"/>
    <property type="match status" value="1"/>
</dbReference>